<dbReference type="EMBL" id="GBRH01160175">
    <property type="protein sequence ID" value="JAE37721.1"/>
    <property type="molecule type" value="Transcribed_RNA"/>
</dbReference>
<name>A0A0A9HS57_ARUDO</name>
<evidence type="ECO:0000313" key="1">
    <source>
        <dbReference type="EMBL" id="JAE37721.1"/>
    </source>
</evidence>
<sequence>MAILFRALSPEKNEKQYLSHEANHQVLLCLQKIRHAPWISQKSLNNRIHQMQLKTLKCLTFI</sequence>
<accession>A0A0A9HS57</accession>
<proteinExistence type="predicted"/>
<reference evidence="1" key="2">
    <citation type="journal article" date="2015" name="Data Brief">
        <title>Shoot transcriptome of the giant reed, Arundo donax.</title>
        <authorList>
            <person name="Barrero R.A."/>
            <person name="Guerrero F.D."/>
            <person name="Moolhuijzen P."/>
            <person name="Goolsby J.A."/>
            <person name="Tidwell J."/>
            <person name="Bellgard S.E."/>
            <person name="Bellgard M.I."/>
        </authorList>
    </citation>
    <scope>NUCLEOTIDE SEQUENCE</scope>
    <source>
        <tissue evidence="1">Shoot tissue taken approximately 20 cm above the soil surface</tissue>
    </source>
</reference>
<organism evidence="1">
    <name type="scientific">Arundo donax</name>
    <name type="common">Giant reed</name>
    <name type="synonym">Donax arundinaceus</name>
    <dbReference type="NCBI Taxonomy" id="35708"/>
    <lineage>
        <taxon>Eukaryota</taxon>
        <taxon>Viridiplantae</taxon>
        <taxon>Streptophyta</taxon>
        <taxon>Embryophyta</taxon>
        <taxon>Tracheophyta</taxon>
        <taxon>Spermatophyta</taxon>
        <taxon>Magnoliopsida</taxon>
        <taxon>Liliopsida</taxon>
        <taxon>Poales</taxon>
        <taxon>Poaceae</taxon>
        <taxon>PACMAD clade</taxon>
        <taxon>Arundinoideae</taxon>
        <taxon>Arundineae</taxon>
        <taxon>Arundo</taxon>
    </lineage>
</organism>
<dbReference type="AlphaFoldDB" id="A0A0A9HS57"/>
<protein>
    <submittedName>
        <fullName evidence="1">Uncharacterized protein</fullName>
    </submittedName>
</protein>
<reference evidence="1" key="1">
    <citation type="submission" date="2014-09" db="EMBL/GenBank/DDBJ databases">
        <authorList>
            <person name="Magalhaes I.L.F."/>
            <person name="Oliveira U."/>
            <person name="Santos F.R."/>
            <person name="Vidigal T.H.D.A."/>
            <person name="Brescovit A.D."/>
            <person name="Santos A.J."/>
        </authorList>
    </citation>
    <scope>NUCLEOTIDE SEQUENCE</scope>
    <source>
        <tissue evidence="1">Shoot tissue taken approximately 20 cm above the soil surface</tissue>
    </source>
</reference>